<proteinExistence type="predicted"/>
<dbReference type="EMBL" id="CM042037">
    <property type="protein sequence ID" value="KAI3742818.1"/>
    <property type="molecule type" value="Genomic_DNA"/>
</dbReference>
<evidence type="ECO:0000313" key="2">
    <source>
        <dbReference type="Proteomes" id="UP001056120"/>
    </source>
</evidence>
<dbReference type="Proteomes" id="UP001056120">
    <property type="component" value="Linkage Group LG20"/>
</dbReference>
<name>A0ACB9D8X6_9ASTR</name>
<gene>
    <name evidence="1" type="ORF">L1987_60514</name>
</gene>
<reference evidence="1 2" key="2">
    <citation type="journal article" date="2022" name="Mol. Ecol. Resour.">
        <title>The genomes of chicory, endive, great burdock and yacon provide insights into Asteraceae paleo-polyploidization history and plant inulin production.</title>
        <authorList>
            <person name="Fan W."/>
            <person name="Wang S."/>
            <person name="Wang H."/>
            <person name="Wang A."/>
            <person name="Jiang F."/>
            <person name="Liu H."/>
            <person name="Zhao H."/>
            <person name="Xu D."/>
            <person name="Zhang Y."/>
        </authorList>
    </citation>
    <scope>NUCLEOTIDE SEQUENCE [LARGE SCALE GENOMIC DNA]</scope>
    <source>
        <strain evidence="2">cv. Yunnan</strain>
        <tissue evidence="1">Leaves</tissue>
    </source>
</reference>
<evidence type="ECO:0000313" key="1">
    <source>
        <dbReference type="EMBL" id="KAI3742818.1"/>
    </source>
</evidence>
<reference evidence="2" key="1">
    <citation type="journal article" date="2022" name="Mol. Ecol. Resour.">
        <title>The genomes of chicory, endive, great burdock and yacon provide insights into Asteraceae palaeo-polyploidization history and plant inulin production.</title>
        <authorList>
            <person name="Fan W."/>
            <person name="Wang S."/>
            <person name="Wang H."/>
            <person name="Wang A."/>
            <person name="Jiang F."/>
            <person name="Liu H."/>
            <person name="Zhao H."/>
            <person name="Xu D."/>
            <person name="Zhang Y."/>
        </authorList>
    </citation>
    <scope>NUCLEOTIDE SEQUENCE [LARGE SCALE GENOMIC DNA]</scope>
    <source>
        <strain evidence="2">cv. Yunnan</strain>
    </source>
</reference>
<organism evidence="1 2">
    <name type="scientific">Smallanthus sonchifolius</name>
    <dbReference type="NCBI Taxonomy" id="185202"/>
    <lineage>
        <taxon>Eukaryota</taxon>
        <taxon>Viridiplantae</taxon>
        <taxon>Streptophyta</taxon>
        <taxon>Embryophyta</taxon>
        <taxon>Tracheophyta</taxon>
        <taxon>Spermatophyta</taxon>
        <taxon>Magnoliopsida</taxon>
        <taxon>eudicotyledons</taxon>
        <taxon>Gunneridae</taxon>
        <taxon>Pentapetalae</taxon>
        <taxon>asterids</taxon>
        <taxon>campanulids</taxon>
        <taxon>Asterales</taxon>
        <taxon>Asteraceae</taxon>
        <taxon>Asteroideae</taxon>
        <taxon>Heliantheae alliance</taxon>
        <taxon>Millerieae</taxon>
        <taxon>Smallanthus</taxon>
    </lineage>
</organism>
<keyword evidence="2" id="KW-1185">Reference proteome</keyword>
<sequence>MEANTARFASVLLLLSAIAVLASASTDSGYGKSQLEGYVSPKPVTPKEHAAYEKTIPKMPTKPVIPKGEHVAYEKTNPKLPTKPVIPKEEHGSYEKLIPKLPTKPVIPKEEHGSYEKSIPKLPTKPVIPKEEHGAYEKSDPKLPIKPVIPKEEHGAYEKSYPKLPIKPVIPKPENPLLPKVPKHPKNVAVQGLIYCKYGSKLIPLQGATTKVTCLAVNKNGYGSKSLSFSSCPADEKGYFLAKISSSKLLKDDTWEITECKAFLENSPWTSCKVPEDTNGGITGARVIFSRRLNNDGYCLSSVGPFIYNPGHESLPKEVEVTNKFQQRVGHMRVHGLPLIFGLIDVEKGGIMVGSITSRFGRAVAAIFRAHLSLVGVNGKWACHSVTVISVLVLWKPTNEVVFSGLTNCDMEVGWYGLVGLKLWACMCGVLVDVWWTTFIMRMEFPGPYYGLNGFEFCYCRFLVDWVARVFNWTLVALFVGQGVLYEGGFLGGEDDAGTSLA</sequence>
<protein>
    <submittedName>
        <fullName evidence="1">Uncharacterized protein</fullName>
    </submittedName>
</protein>
<accession>A0ACB9D8X6</accession>
<comment type="caution">
    <text evidence="1">The sequence shown here is derived from an EMBL/GenBank/DDBJ whole genome shotgun (WGS) entry which is preliminary data.</text>
</comment>